<protein>
    <submittedName>
        <fullName evidence="2">Uncharacterized protein</fullName>
    </submittedName>
</protein>
<dbReference type="RefSeq" id="WP_003392831.1">
    <property type="nucleotide sequence ID" value="NZ_APBN01000022.1"/>
</dbReference>
<evidence type="ECO:0000313" key="3">
    <source>
        <dbReference type="Proteomes" id="UP000012081"/>
    </source>
</evidence>
<proteinExistence type="predicted"/>
<feature type="transmembrane region" description="Helical" evidence="1">
    <location>
        <begin position="34"/>
        <end position="53"/>
    </location>
</feature>
<dbReference type="STRING" id="1300222.I532_24412"/>
<keyword evidence="1" id="KW-0472">Membrane</keyword>
<name>M8E3M4_9BACL</name>
<evidence type="ECO:0000256" key="1">
    <source>
        <dbReference type="SAM" id="Phobius"/>
    </source>
</evidence>
<accession>M8E3M4</accession>
<keyword evidence="1" id="KW-0812">Transmembrane</keyword>
<keyword evidence="3" id="KW-1185">Reference proteome</keyword>
<reference evidence="2 3" key="1">
    <citation type="submission" date="2013-03" db="EMBL/GenBank/DDBJ databases">
        <title>Assembly of a new bacterial strain Brevibacillus borstelensis AK1.</title>
        <authorList>
            <person name="Rajan I."/>
            <person name="PoliReddy D."/>
            <person name="Sugumar T."/>
            <person name="Rathinam K."/>
            <person name="Alqarawi S."/>
            <person name="Khalil A.B."/>
            <person name="Sivakumar N."/>
        </authorList>
    </citation>
    <scope>NUCLEOTIDE SEQUENCE [LARGE SCALE GENOMIC DNA]</scope>
    <source>
        <strain evidence="2 3">AK1</strain>
    </source>
</reference>
<keyword evidence="1" id="KW-1133">Transmembrane helix</keyword>
<feature type="transmembrane region" description="Helical" evidence="1">
    <location>
        <begin position="65"/>
        <end position="88"/>
    </location>
</feature>
<dbReference type="AlphaFoldDB" id="M8E3M4"/>
<dbReference type="EMBL" id="APBN01000022">
    <property type="protein sequence ID" value="EMT50065.1"/>
    <property type="molecule type" value="Genomic_DNA"/>
</dbReference>
<sequence>MLAEKLFSKISSLLFLSTLAIALAGFPQSTLSVYYAILMPPLGLGLSLVGVYLGEKGVLRFIGIWGNAVLLVFSAFTLFTYTLFVSLWGSL</sequence>
<gene>
    <name evidence="2" type="ORF">I532_24412</name>
</gene>
<dbReference type="PATRIC" id="fig|1300222.3.peg.5128"/>
<evidence type="ECO:0000313" key="2">
    <source>
        <dbReference type="EMBL" id="EMT50065.1"/>
    </source>
</evidence>
<comment type="caution">
    <text evidence="2">The sequence shown here is derived from an EMBL/GenBank/DDBJ whole genome shotgun (WGS) entry which is preliminary data.</text>
</comment>
<organism evidence="2 3">
    <name type="scientific">Brevibacillus borstelensis AK1</name>
    <dbReference type="NCBI Taxonomy" id="1300222"/>
    <lineage>
        <taxon>Bacteria</taxon>
        <taxon>Bacillati</taxon>
        <taxon>Bacillota</taxon>
        <taxon>Bacilli</taxon>
        <taxon>Bacillales</taxon>
        <taxon>Paenibacillaceae</taxon>
        <taxon>Brevibacillus</taxon>
    </lineage>
</organism>
<dbReference type="Proteomes" id="UP000012081">
    <property type="component" value="Unassembled WGS sequence"/>
</dbReference>